<feature type="binding site" evidence="2">
    <location>
        <position position="213"/>
    </location>
    <ligand>
        <name>Mg(2+)</name>
        <dbReference type="ChEBI" id="CHEBI:18420"/>
        <label>5</label>
    </ligand>
</feature>
<dbReference type="NCBIfam" id="TIGR01379">
    <property type="entry name" value="thiL"/>
    <property type="match status" value="1"/>
</dbReference>
<evidence type="ECO:0000256" key="1">
    <source>
        <dbReference type="ARBA" id="ARBA00022977"/>
    </source>
</evidence>
<dbReference type="SUPFAM" id="SSF55326">
    <property type="entry name" value="PurM N-terminal domain-like"/>
    <property type="match status" value="1"/>
</dbReference>
<dbReference type="Pfam" id="PF00586">
    <property type="entry name" value="AIRS"/>
    <property type="match status" value="1"/>
</dbReference>
<feature type="binding site" evidence="2">
    <location>
        <position position="210"/>
    </location>
    <ligand>
        <name>Mg(2+)</name>
        <dbReference type="ChEBI" id="CHEBI:18420"/>
        <label>3</label>
    </ligand>
</feature>
<feature type="binding site" evidence="2">
    <location>
        <position position="73"/>
    </location>
    <ligand>
        <name>Mg(2+)</name>
        <dbReference type="ChEBI" id="CHEBI:18420"/>
        <label>4</label>
    </ligand>
</feature>
<feature type="binding site" evidence="2">
    <location>
        <position position="120"/>
    </location>
    <ligand>
        <name>Mg(2+)</name>
        <dbReference type="ChEBI" id="CHEBI:18420"/>
        <label>1</label>
    </ligand>
</feature>
<dbReference type="STRING" id="1085623.GNIT_1109"/>
<comment type="catalytic activity">
    <reaction evidence="2">
        <text>thiamine phosphate + ATP = thiamine diphosphate + ADP</text>
        <dbReference type="Rhea" id="RHEA:15913"/>
        <dbReference type="ChEBI" id="CHEBI:30616"/>
        <dbReference type="ChEBI" id="CHEBI:37575"/>
        <dbReference type="ChEBI" id="CHEBI:58937"/>
        <dbReference type="ChEBI" id="CHEBI:456216"/>
        <dbReference type="EC" id="2.7.4.16"/>
    </reaction>
</comment>
<dbReference type="InterPro" id="IPR036921">
    <property type="entry name" value="PurM-like_N_sf"/>
</dbReference>
<dbReference type="Proteomes" id="UP000009282">
    <property type="component" value="Chromosome"/>
</dbReference>
<dbReference type="GO" id="GO:0009030">
    <property type="term" value="F:thiamine-phosphate kinase activity"/>
    <property type="evidence" value="ECO:0007669"/>
    <property type="project" value="UniProtKB-UniRule"/>
</dbReference>
<keyword evidence="2" id="KW-0547">Nucleotide-binding</keyword>
<dbReference type="AlphaFoldDB" id="G4QG74"/>
<comment type="caution">
    <text evidence="2">Lacks conserved residue(s) required for the propagation of feature annotation.</text>
</comment>
<dbReference type="InterPro" id="IPR010918">
    <property type="entry name" value="PurM-like_C_dom"/>
</dbReference>
<dbReference type="GO" id="GO:0009228">
    <property type="term" value="P:thiamine biosynthetic process"/>
    <property type="evidence" value="ECO:0007669"/>
    <property type="project" value="UniProtKB-KW"/>
</dbReference>
<dbReference type="InterPro" id="IPR036676">
    <property type="entry name" value="PurM-like_C_sf"/>
</dbReference>
<sequence length="324" mass="34935">MKEFDLIGNYFAKGGYVRKDVLLGIGDDAAVTKVPTGQCVVTTTDTLVEGVHFLADTAPEAIAHKAIAVNLSDLAAMGAEPAWISLSLSLPSIDESWVKAFSEKIHSLSHYFSFQLIGGDTVQGPLSITITAQGFIPDDNQITRSGAEPSDWLLVTGCLGDAGVGLDILTDKVIVSNAEHASYLKNRHWFPTPRVLAGTTLRRVATSCIDVSDGLIQDLHQVISRSEVGAIVHLDKLPISEALGKNIENLTDALTYAATAGDDYELLFTVPEEQRVYIETALASYNIPVTCIGQITGAAGKIDLRLDEQPFEFESKKIGFEHFS</sequence>
<keyword evidence="2" id="KW-0479">Metal-binding</keyword>
<dbReference type="OrthoDB" id="9802811at2"/>
<gene>
    <name evidence="2 5" type="primary">thiL</name>
    <name evidence="5" type="ordered locus">GNIT_1109</name>
</gene>
<dbReference type="GO" id="GO:0009229">
    <property type="term" value="P:thiamine diphosphate biosynthetic process"/>
    <property type="evidence" value="ECO:0007669"/>
    <property type="project" value="UniProtKB-UniRule"/>
</dbReference>
<comment type="miscellaneous">
    <text evidence="2">Reaction mechanism of ThiL seems to utilize a direct, inline transfer of the gamma-phosphate of ATP to TMP rather than a phosphorylated enzyme intermediate.</text>
</comment>
<feature type="binding site" evidence="2">
    <location>
        <begin position="119"/>
        <end position="120"/>
    </location>
    <ligand>
        <name>ATP</name>
        <dbReference type="ChEBI" id="CHEBI:30616"/>
    </ligand>
</feature>
<feature type="binding site" evidence="2">
    <location>
        <position position="262"/>
    </location>
    <ligand>
        <name>substrate</name>
    </ligand>
</feature>
<feature type="binding site" evidence="2">
    <location>
        <position position="44"/>
    </location>
    <ligand>
        <name>Mg(2+)</name>
        <dbReference type="ChEBI" id="CHEBI:18420"/>
        <label>1</label>
    </ligand>
</feature>
<protein>
    <recommendedName>
        <fullName evidence="2">Thiamine-monophosphate kinase</fullName>
        <shortName evidence="2">TMP kinase</shortName>
        <shortName evidence="2">Thiamine-phosphate kinase</shortName>
        <ecNumber evidence="2">2.7.4.16</ecNumber>
    </recommendedName>
</protein>
<feature type="domain" description="PurM-like N-terminal" evidence="3">
    <location>
        <begin position="26"/>
        <end position="135"/>
    </location>
</feature>
<evidence type="ECO:0000313" key="5">
    <source>
        <dbReference type="EMBL" id="AEP29241.1"/>
    </source>
</evidence>
<evidence type="ECO:0000256" key="2">
    <source>
        <dbReference type="HAMAP-Rule" id="MF_02128"/>
    </source>
</evidence>
<evidence type="ECO:0000259" key="3">
    <source>
        <dbReference type="Pfam" id="PF00586"/>
    </source>
</evidence>
<keyword evidence="6" id="KW-1185">Reference proteome</keyword>
<dbReference type="RefSeq" id="WP_014108115.1">
    <property type="nucleotide sequence ID" value="NC_016041.1"/>
</dbReference>
<feature type="binding site" evidence="2">
    <location>
        <position position="28"/>
    </location>
    <ligand>
        <name>Mg(2+)</name>
        <dbReference type="ChEBI" id="CHEBI:18420"/>
        <label>4</label>
    </ligand>
</feature>
<dbReference type="EMBL" id="CP003060">
    <property type="protein sequence ID" value="AEP29241.1"/>
    <property type="molecule type" value="Genomic_DNA"/>
</dbReference>
<dbReference type="KEGG" id="gni:GNIT_1109"/>
<organism evidence="5 6">
    <name type="scientific">Glaciecola nitratireducens (strain JCM 12485 / KCTC 12276 / FR1064)</name>
    <dbReference type="NCBI Taxonomy" id="1085623"/>
    <lineage>
        <taxon>Bacteria</taxon>
        <taxon>Pseudomonadati</taxon>
        <taxon>Pseudomonadota</taxon>
        <taxon>Gammaproteobacteria</taxon>
        <taxon>Alteromonadales</taxon>
        <taxon>Alteromonadaceae</taxon>
        <taxon>Brumicola</taxon>
    </lineage>
</organism>
<comment type="pathway">
    <text evidence="2">Cofactor biosynthesis; thiamine diphosphate biosynthesis; thiamine diphosphate from thiamine phosphate: step 1/1.</text>
</comment>
<dbReference type="PIRSF" id="PIRSF005303">
    <property type="entry name" value="Thiam_monoph_kin"/>
    <property type="match status" value="1"/>
</dbReference>
<dbReference type="HOGENOM" id="CLU_046964_3_0_6"/>
<dbReference type="Gene3D" id="3.30.1330.10">
    <property type="entry name" value="PurM-like, N-terminal domain"/>
    <property type="match status" value="1"/>
</dbReference>
<dbReference type="SUPFAM" id="SSF56042">
    <property type="entry name" value="PurM C-terminal domain-like"/>
    <property type="match status" value="1"/>
</dbReference>
<evidence type="ECO:0000259" key="4">
    <source>
        <dbReference type="Pfam" id="PF02769"/>
    </source>
</evidence>
<dbReference type="CDD" id="cd02194">
    <property type="entry name" value="ThiL"/>
    <property type="match status" value="1"/>
</dbReference>
<dbReference type="InterPro" id="IPR006283">
    <property type="entry name" value="ThiL-like"/>
</dbReference>
<dbReference type="eggNOG" id="COG0611">
    <property type="taxonomic scope" value="Bacteria"/>
</dbReference>
<dbReference type="EC" id="2.7.4.16" evidence="2"/>
<keyword evidence="2 5" id="KW-0418">Kinase</keyword>
<evidence type="ECO:0000313" key="6">
    <source>
        <dbReference type="Proteomes" id="UP000009282"/>
    </source>
</evidence>
<dbReference type="Gene3D" id="3.90.650.10">
    <property type="entry name" value="PurM-like C-terminal domain"/>
    <property type="match status" value="1"/>
</dbReference>
<dbReference type="HAMAP" id="MF_02128">
    <property type="entry name" value="TMP_kinase"/>
    <property type="match status" value="1"/>
</dbReference>
<keyword evidence="2" id="KW-0067">ATP-binding</keyword>
<feature type="binding site" evidence="2">
    <location>
        <position position="28"/>
    </location>
    <ligand>
        <name>Mg(2+)</name>
        <dbReference type="ChEBI" id="CHEBI:18420"/>
        <label>3</label>
    </ligand>
</feature>
<name>G4QG74_GLANF</name>
<feature type="binding site" evidence="2">
    <location>
        <position position="73"/>
    </location>
    <ligand>
        <name>Mg(2+)</name>
        <dbReference type="ChEBI" id="CHEBI:18420"/>
        <label>3</label>
    </ligand>
</feature>
<feature type="binding site" evidence="2">
    <location>
        <position position="45"/>
    </location>
    <ligand>
        <name>Mg(2+)</name>
        <dbReference type="ChEBI" id="CHEBI:18420"/>
        <label>1</label>
    </ligand>
</feature>
<dbReference type="Pfam" id="PF02769">
    <property type="entry name" value="AIRS_C"/>
    <property type="match status" value="1"/>
</dbReference>
<feature type="binding site" evidence="2">
    <location>
        <position position="73"/>
    </location>
    <ligand>
        <name>Mg(2+)</name>
        <dbReference type="ChEBI" id="CHEBI:18420"/>
        <label>2</label>
    </ligand>
</feature>
<dbReference type="GO" id="GO:0005524">
    <property type="term" value="F:ATP binding"/>
    <property type="evidence" value="ECO:0007669"/>
    <property type="project" value="UniProtKB-UniRule"/>
</dbReference>
<feature type="binding site" evidence="2">
    <location>
        <position position="45"/>
    </location>
    <ligand>
        <name>Mg(2+)</name>
        <dbReference type="ChEBI" id="CHEBI:18420"/>
        <label>2</label>
    </ligand>
</feature>
<dbReference type="InterPro" id="IPR016188">
    <property type="entry name" value="PurM-like_N"/>
</dbReference>
<reference evidence="5 6" key="1">
    <citation type="journal article" date="2011" name="J. Bacteriol.">
        <title>Complete genome sequence of seawater bacterium Glaciecola nitratireducens FR1064T.</title>
        <authorList>
            <person name="Bian F."/>
            <person name="Qin Q.L."/>
            <person name="Xie B.B."/>
            <person name="Shu Y.L."/>
            <person name="Zhang X.Y."/>
            <person name="Yu Y."/>
            <person name="Chen B."/>
            <person name="Chen X.L."/>
            <person name="Zhou B.C."/>
            <person name="Zhang Y.Z."/>
        </authorList>
    </citation>
    <scope>NUCLEOTIDE SEQUENCE [LARGE SCALE GENOMIC DNA]</scope>
    <source>
        <strain evidence="6">JCM 12485 / KCTC 12276 / FR1064</strain>
    </source>
</reference>
<comment type="function">
    <text evidence="2">Catalyzes the ATP-dependent phosphorylation of thiamine-monophosphate (TMP) to form thiamine-pyrophosphate (TPP), the active form of vitamin B1.</text>
</comment>
<feature type="domain" description="PurM-like C-terminal" evidence="4">
    <location>
        <begin position="202"/>
        <end position="299"/>
    </location>
</feature>
<proteinExistence type="inferred from homology"/>
<accession>G4QG74</accession>
<dbReference type="PANTHER" id="PTHR30270">
    <property type="entry name" value="THIAMINE-MONOPHOSPHATE KINASE"/>
    <property type="match status" value="1"/>
</dbReference>
<dbReference type="UniPathway" id="UPA00060">
    <property type="reaction ID" value="UER00142"/>
</dbReference>
<dbReference type="PANTHER" id="PTHR30270:SF0">
    <property type="entry name" value="THIAMINE-MONOPHOSPHATE KINASE"/>
    <property type="match status" value="1"/>
</dbReference>
<keyword evidence="2" id="KW-0460">Magnesium</keyword>
<feature type="binding site" evidence="2">
    <location>
        <position position="52"/>
    </location>
    <ligand>
        <name>substrate</name>
    </ligand>
</feature>
<keyword evidence="2" id="KW-0808">Transferase</keyword>
<keyword evidence="1 2" id="KW-0784">Thiamine biosynthesis</keyword>
<dbReference type="GO" id="GO:0000287">
    <property type="term" value="F:magnesium ion binding"/>
    <property type="evidence" value="ECO:0007669"/>
    <property type="project" value="UniProtKB-UniRule"/>
</dbReference>
<feature type="binding site" evidence="2">
    <location>
        <position position="43"/>
    </location>
    <ligand>
        <name>Mg(2+)</name>
        <dbReference type="ChEBI" id="CHEBI:18420"/>
        <label>4</label>
    </ligand>
</feature>
<comment type="similarity">
    <text evidence="2">Belongs to the thiamine-monophosphate kinase family.</text>
</comment>
<feature type="binding site" evidence="2">
    <location>
        <position position="144"/>
    </location>
    <ligand>
        <name>ATP</name>
        <dbReference type="ChEBI" id="CHEBI:30616"/>
    </ligand>
</feature>
<feature type="binding site" evidence="2">
    <location>
        <position position="212"/>
    </location>
    <ligand>
        <name>ATP</name>
        <dbReference type="ChEBI" id="CHEBI:30616"/>
    </ligand>
</feature>
<feature type="binding site" evidence="2">
    <location>
        <position position="320"/>
    </location>
    <ligand>
        <name>substrate</name>
    </ligand>
</feature>